<comment type="caution">
    <text evidence="8">The sequence shown here is derived from an EMBL/GenBank/DDBJ whole genome shotgun (WGS) entry which is preliminary data.</text>
</comment>
<evidence type="ECO:0000256" key="1">
    <source>
        <dbReference type="ARBA" id="ARBA00004651"/>
    </source>
</evidence>
<protein>
    <submittedName>
        <fullName evidence="8">SNARE associated golgi protein</fullName>
    </submittedName>
</protein>
<dbReference type="PANTHER" id="PTHR42709">
    <property type="entry name" value="ALKALINE PHOSPHATASE LIKE PROTEIN"/>
    <property type="match status" value="1"/>
</dbReference>
<reference evidence="8 9" key="1">
    <citation type="submission" date="2017-03" db="EMBL/GenBank/DDBJ databases">
        <title>Genome sequence of Clostridium oryzae DSM 28571.</title>
        <authorList>
            <person name="Poehlein A."/>
            <person name="Daniel R."/>
        </authorList>
    </citation>
    <scope>NUCLEOTIDE SEQUENCE [LARGE SCALE GENOMIC DNA]</scope>
    <source>
        <strain evidence="8 9">DSM 28571</strain>
    </source>
</reference>
<keyword evidence="3" id="KW-1003">Cell membrane</keyword>
<feature type="transmembrane region" description="Helical" evidence="7">
    <location>
        <begin position="142"/>
        <end position="162"/>
    </location>
</feature>
<dbReference type="OrthoDB" id="9813426at2"/>
<evidence type="ECO:0000313" key="8">
    <source>
        <dbReference type="EMBL" id="OPJ56688.1"/>
    </source>
</evidence>
<comment type="subcellular location">
    <subcellularLocation>
        <location evidence="1">Cell membrane</location>
        <topology evidence="1">Multi-pass membrane protein</topology>
    </subcellularLocation>
</comment>
<dbReference type="InterPro" id="IPR051311">
    <property type="entry name" value="DedA_domain"/>
</dbReference>
<accession>A0A1V4I9K6</accession>
<evidence type="ECO:0000256" key="3">
    <source>
        <dbReference type="ARBA" id="ARBA00022475"/>
    </source>
</evidence>
<keyword evidence="4 7" id="KW-0812">Transmembrane</keyword>
<dbReference type="EMBL" id="MZGV01000091">
    <property type="protein sequence ID" value="OPJ56688.1"/>
    <property type="molecule type" value="Genomic_DNA"/>
</dbReference>
<evidence type="ECO:0000256" key="7">
    <source>
        <dbReference type="SAM" id="Phobius"/>
    </source>
</evidence>
<evidence type="ECO:0000313" key="9">
    <source>
        <dbReference type="Proteomes" id="UP000190080"/>
    </source>
</evidence>
<sequence>MDTIIQDLTHHILALSPLAVYLILFFSAFLQMTVPPYPGDTILLLSGCFSSMGLKAIPAFTFGSYAAGTLFASYMIFILGYRYGNGLLKYRIVRKYFSRRNQRKIKKLILKYGVSIFFICKFVPGLNAVTILFGGIFKYNPLGAIISITTSSIIQNLIFFIIGRNIGYNVDKINRFLTNYSRTVWLIALVCGCIYLIFKLRGRKKKIG</sequence>
<comment type="similarity">
    <text evidence="2">Belongs to the DedA family.</text>
</comment>
<name>A0A1V4I9K6_9CLOT</name>
<feature type="transmembrane region" description="Helical" evidence="7">
    <location>
        <begin position="109"/>
        <end position="136"/>
    </location>
</feature>
<keyword evidence="9" id="KW-1185">Reference proteome</keyword>
<evidence type="ECO:0000256" key="5">
    <source>
        <dbReference type="ARBA" id="ARBA00022989"/>
    </source>
</evidence>
<dbReference type="PANTHER" id="PTHR42709:SF6">
    <property type="entry name" value="UNDECAPRENYL PHOSPHATE TRANSPORTER A"/>
    <property type="match status" value="1"/>
</dbReference>
<organism evidence="8 9">
    <name type="scientific">Clostridium oryzae</name>
    <dbReference type="NCBI Taxonomy" id="1450648"/>
    <lineage>
        <taxon>Bacteria</taxon>
        <taxon>Bacillati</taxon>
        <taxon>Bacillota</taxon>
        <taxon>Clostridia</taxon>
        <taxon>Eubacteriales</taxon>
        <taxon>Clostridiaceae</taxon>
        <taxon>Clostridium</taxon>
    </lineage>
</organism>
<dbReference type="AlphaFoldDB" id="A0A1V4I9K6"/>
<feature type="transmembrane region" description="Helical" evidence="7">
    <location>
        <begin position="66"/>
        <end position="88"/>
    </location>
</feature>
<gene>
    <name evidence="8" type="ORF">CLORY_42080</name>
</gene>
<evidence type="ECO:0000256" key="4">
    <source>
        <dbReference type="ARBA" id="ARBA00022692"/>
    </source>
</evidence>
<feature type="transmembrane region" description="Helical" evidence="7">
    <location>
        <begin position="183"/>
        <end position="200"/>
    </location>
</feature>
<dbReference type="GO" id="GO:0005886">
    <property type="term" value="C:plasma membrane"/>
    <property type="evidence" value="ECO:0007669"/>
    <property type="project" value="UniProtKB-SubCell"/>
</dbReference>
<feature type="transmembrane region" description="Helical" evidence="7">
    <location>
        <begin position="12"/>
        <end position="30"/>
    </location>
</feature>
<keyword evidence="6 7" id="KW-0472">Membrane</keyword>
<dbReference type="RefSeq" id="WP_079428206.1">
    <property type="nucleotide sequence ID" value="NZ_MZGV01000091.1"/>
</dbReference>
<dbReference type="STRING" id="1450648.CLORY_42080"/>
<evidence type="ECO:0000256" key="6">
    <source>
        <dbReference type="ARBA" id="ARBA00023136"/>
    </source>
</evidence>
<keyword evidence="5 7" id="KW-1133">Transmembrane helix</keyword>
<evidence type="ECO:0000256" key="2">
    <source>
        <dbReference type="ARBA" id="ARBA00010792"/>
    </source>
</evidence>
<proteinExistence type="inferred from homology"/>
<dbReference type="Proteomes" id="UP000190080">
    <property type="component" value="Unassembled WGS sequence"/>
</dbReference>